<dbReference type="Proteomes" id="UP000095282">
    <property type="component" value="Unplaced"/>
</dbReference>
<organism evidence="1 2">
    <name type="scientific">Caenorhabditis tropicalis</name>
    <dbReference type="NCBI Taxonomy" id="1561998"/>
    <lineage>
        <taxon>Eukaryota</taxon>
        <taxon>Metazoa</taxon>
        <taxon>Ecdysozoa</taxon>
        <taxon>Nematoda</taxon>
        <taxon>Chromadorea</taxon>
        <taxon>Rhabditida</taxon>
        <taxon>Rhabditina</taxon>
        <taxon>Rhabditomorpha</taxon>
        <taxon>Rhabditoidea</taxon>
        <taxon>Rhabditidae</taxon>
        <taxon>Peloderinae</taxon>
        <taxon>Caenorhabditis</taxon>
    </lineage>
</organism>
<protein>
    <submittedName>
        <fullName evidence="2">Dimer_Tnp_hAT domain-containing protein</fullName>
    </submittedName>
</protein>
<dbReference type="WBParaSite" id="Csp11.Scaffold630.g19845.t1">
    <property type="protein sequence ID" value="Csp11.Scaffold630.g19845.t1"/>
    <property type="gene ID" value="Csp11.Scaffold630.g19845"/>
</dbReference>
<evidence type="ECO:0000313" key="2">
    <source>
        <dbReference type="WBParaSite" id="Csp11.Scaffold630.g19845.t1"/>
    </source>
</evidence>
<evidence type="ECO:0000313" key="1">
    <source>
        <dbReference type="Proteomes" id="UP000095282"/>
    </source>
</evidence>
<accession>A0A1I7UVT0</accession>
<dbReference type="AlphaFoldDB" id="A0A1I7UVT0"/>
<sequence>MCCKWLLTPIQSCRSSSSFFISNPRFSNIKDDMRKWTRDVAFDLFFSDISLSAVSFEKTFEKLRLTRT</sequence>
<reference evidence="2" key="1">
    <citation type="submission" date="2016-11" db="UniProtKB">
        <authorList>
            <consortium name="WormBaseParasite"/>
        </authorList>
    </citation>
    <scope>IDENTIFICATION</scope>
</reference>
<keyword evidence="1" id="KW-1185">Reference proteome</keyword>
<proteinExistence type="predicted"/>
<name>A0A1I7UVT0_9PELO</name>